<dbReference type="AlphaFoldDB" id="A0ABD1CM87"/>
<organism evidence="2 3">
    <name type="scientific">Culex pipiens pipiens</name>
    <name type="common">Northern house mosquito</name>
    <dbReference type="NCBI Taxonomy" id="38569"/>
    <lineage>
        <taxon>Eukaryota</taxon>
        <taxon>Metazoa</taxon>
        <taxon>Ecdysozoa</taxon>
        <taxon>Arthropoda</taxon>
        <taxon>Hexapoda</taxon>
        <taxon>Insecta</taxon>
        <taxon>Pterygota</taxon>
        <taxon>Neoptera</taxon>
        <taxon>Endopterygota</taxon>
        <taxon>Diptera</taxon>
        <taxon>Nematocera</taxon>
        <taxon>Culicoidea</taxon>
        <taxon>Culicidae</taxon>
        <taxon>Culicinae</taxon>
        <taxon>Culicini</taxon>
        <taxon>Culex</taxon>
        <taxon>Culex</taxon>
    </lineage>
</organism>
<dbReference type="Proteomes" id="UP001562425">
    <property type="component" value="Unassembled WGS sequence"/>
</dbReference>
<reference evidence="2 3" key="1">
    <citation type="submission" date="2024-05" db="EMBL/GenBank/DDBJ databases">
        <title>Culex pipiens pipiens assembly and annotation.</title>
        <authorList>
            <person name="Alout H."/>
            <person name="Durand T."/>
        </authorList>
    </citation>
    <scope>NUCLEOTIDE SEQUENCE [LARGE SCALE GENOMIC DNA]</scope>
    <source>
        <strain evidence="2">HA-2024</strain>
        <tissue evidence="2">Whole body</tissue>
    </source>
</reference>
<feature type="region of interest" description="Disordered" evidence="1">
    <location>
        <begin position="1"/>
        <end position="20"/>
    </location>
</feature>
<keyword evidence="3" id="KW-1185">Reference proteome</keyword>
<feature type="non-terminal residue" evidence="2">
    <location>
        <position position="40"/>
    </location>
</feature>
<dbReference type="EMBL" id="JBEHCU010010916">
    <property type="protein sequence ID" value="KAL1377523.1"/>
    <property type="molecule type" value="Genomic_DNA"/>
</dbReference>
<proteinExistence type="predicted"/>
<feature type="compositionally biased region" description="Low complexity" evidence="1">
    <location>
        <begin position="1"/>
        <end position="11"/>
    </location>
</feature>
<accession>A0ABD1CM87</accession>
<name>A0ABD1CM87_CULPP</name>
<evidence type="ECO:0000313" key="2">
    <source>
        <dbReference type="EMBL" id="KAL1377523.1"/>
    </source>
</evidence>
<sequence>MTVGVAAAPPAGGEPPEEFLPSANAIVGAATGSGKGLQKG</sequence>
<comment type="caution">
    <text evidence="2">The sequence shown here is derived from an EMBL/GenBank/DDBJ whole genome shotgun (WGS) entry which is preliminary data.</text>
</comment>
<evidence type="ECO:0000256" key="1">
    <source>
        <dbReference type="SAM" id="MobiDB-lite"/>
    </source>
</evidence>
<protein>
    <submittedName>
        <fullName evidence="2">Uncharacterized protein</fullName>
    </submittedName>
</protein>
<evidence type="ECO:0000313" key="3">
    <source>
        <dbReference type="Proteomes" id="UP001562425"/>
    </source>
</evidence>
<gene>
    <name evidence="2" type="ORF">pipiens_000589</name>
</gene>